<organism evidence="3">
    <name type="scientific">Volvox carteri f. nagariensis</name>
    <dbReference type="NCBI Taxonomy" id="3068"/>
    <lineage>
        <taxon>Eukaryota</taxon>
        <taxon>Viridiplantae</taxon>
        <taxon>Chlorophyta</taxon>
        <taxon>core chlorophytes</taxon>
        <taxon>Chlorophyceae</taxon>
        <taxon>CS clade</taxon>
        <taxon>Chlamydomonadales</taxon>
        <taxon>Volvocaceae</taxon>
        <taxon>Volvox</taxon>
    </lineage>
</organism>
<dbReference type="RefSeq" id="XP_002953349.1">
    <property type="nucleotide sequence ID" value="XM_002953303.1"/>
</dbReference>
<dbReference type="OrthoDB" id="561947at2759"/>
<name>D8U3S0_VOLCA</name>
<dbReference type="InParanoid" id="D8U3S0"/>
<feature type="compositionally biased region" description="Basic and acidic residues" evidence="1">
    <location>
        <begin position="102"/>
        <end position="115"/>
    </location>
</feature>
<reference evidence="2 3" key="1">
    <citation type="journal article" date="2010" name="Science">
        <title>Genomic analysis of organismal complexity in the multicellular green alga Volvox carteri.</title>
        <authorList>
            <person name="Prochnik S.E."/>
            <person name="Umen J."/>
            <person name="Nedelcu A.M."/>
            <person name="Hallmann A."/>
            <person name="Miller S.M."/>
            <person name="Nishii I."/>
            <person name="Ferris P."/>
            <person name="Kuo A."/>
            <person name="Mitros T."/>
            <person name="Fritz-Laylin L.K."/>
            <person name="Hellsten U."/>
            <person name="Chapman J."/>
            <person name="Simakov O."/>
            <person name="Rensing S.A."/>
            <person name="Terry A."/>
            <person name="Pangilinan J."/>
            <person name="Kapitonov V."/>
            <person name="Jurka J."/>
            <person name="Salamov A."/>
            <person name="Shapiro H."/>
            <person name="Schmutz J."/>
            <person name="Grimwood J."/>
            <person name="Lindquist E."/>
            <person name="Lucas S."/>
            <person name="Grigoriev I.V."/>
            <person name="Schmitt R."/>
            <person name="Kirk D."/>
            <person name="Rokhsar D.S."/>
        </authorList>
    </citation>
    <scope>NUCLEOTIDE SEQUENCE [LARGE SCALE GENOMIC DNA]</scope>
    <source>
        <strain evidence="3">f. Nagariensis / Eve</strain>
    </source>
</reference>
<evidence type="ECO:0000256" key="1">
    <source>
        <dbReference type="SAM" id="MobiDB-lite"/>
    </source>
</evidence>
<evidence type="ECO:0000313" key="2">
    <source>
        <dbReference type="EMBL" id="EFJ45659.1"/>
    </source>
</evidence>
<protein>
    <submittedName>
        <fullName evidence="2">Uncharacterized protein</fullName>
    </submittedName>
</protein>
<feature type="region of interest" description="Disordered" evidence="1">
    <location>
        <begin position="87"/>
        <end position="115"/>
    </location>
</feature>
<dbReference type="EMBL" id="GL378356">
    <property type="protein sequence ID" value="EFJ45659.1"/>
    <property type="molecule type" value="Genomic_DNA"/>
</dbReference>
<evidence type="ECO:0000313" key="3">
    <source>
        <dbReference type="Proteomes" id="UP000001058"/>
    </source>
</evidence>
<proteinExistence type="predicted"/>
<dbReference type="AlphaFoldDB" id="D8U3S0"/>
<accession>D8U3S0</accession>
<dbReference type="GeneID" id="9622366"/>
<gene>
    <name evidence="2" type="ORF">VOLCADRAFT_105864</name>
</gene>
<sequence>MLATLLGGLELADCALSLLKPNHPQLGAAQRAWLLAAENEVTRDAICEADMTEAMWAKGYGPQLGCLWRLLERVDDTTAIGSSDCPERARKGTLGIDPSRIGSDEGSRGTEGEPETKTLTLELDGEDAGTWCDPEEDALLLFFKKVPVANNPQTEIALPAPPETDLPRAAEQLNRAWLGITAATLAETPDTQLMQEATFEQEVRIWGGASDKTTQPTPLEVTP</sequence>
<dbReference type="KEGG" id="vcn:VOLCADRAFT_105864"/>
<keyword evidence="3" id="KW-1185">Reference proteome</keyword>
<dbReference type="Proteomes" id="UP000001058">
    <property type="component" value="Unassembled WGS sequence"/>
</dbReference>